<dbReference type="PANTHER" id="PTHR47357">
    <property type="entry name" value="COP1-INTERACTIVE PROTEIN 1"/>
    <property type="match status" value="1"/>
</dbReference>
<dbReference type="GO" id="GO:0005856">
    <property type="term" value="C:cytoskeleton"/>
    <property type="evidence" value="ECO:0007669"/>
    <property type="project" value="TreeGrafter"/>
</dbReference>
<dbReference type="GO" id="GO:0005200">
    <property type="term" value="F:structural constituent of cytoskeleton"/>
    <property type="evidence" value="ECO:0007669"/>
    <property type="project" value="TreeGrafter"/>
</dbReference>
<dbReference type="AlphaFoldDB" id="A0A5M6CI47"/>
<dbReference type="PANTHER" id="PTHR47357:SF1">
    <property type="entry name" value="SPINDLE POLE BODY COMPONENT 110"/>
    <property type="match status" value="1"/>
</dbReference>
<feature type="region of interest" description="Disordered" evidence="1">
    <location>
        <begin position="911"/>
        <end position="998"/>
    </location>
</feature>
<feature type="region of interest" description="Disordered" evidence="1">
    <location>
        <begin position="1061"/>
        <end position="1091"/>
    </location>
</feature>
<dbReference type="EMBL" id="VWSH01000002">
    <property type="protein sequence ID" value="KAA5534693.1"/>
    <property type="molecule type" value="Genomic_DNA"/>
</dbReference>
<feature type="compositionally biased region" description="Low complexity" evidence="1">
    <location>
        <begin position="911"/>
        <end position="928"/>
    </location>
</feature>
<comment type="caution">
    <text evidence="3">The sequence shown here is derived from an EMBL/GenBank/DDBJ whole genome shotgun (WGS) entry which is preliminary data.</text>
</comment>
<feature type="transmembrane region" description="Helical" evidence="2">
    <location>
        <begin position="155"/>
        <end position="177"/>
    </location>
</feature>
<keyword evidence="2" id="KW-0812">Transmembrane</keyword>
<organism evidence="3 4">
    <name type="scientific">Taibaiella lutea</name>
    <dbReference type="NCBI Taxonomy" id="2608001"/>
    <lineage>
        <taxon>Bacteria</taxon>
        <taxon>Pseudomonadati</taxon>
        <taxon>Bacteroidota</taxon>
        <taxon>Chitinophagia</taxon>
        <taxon>Chitinophagales</taxon>
        <taxon>Chitinophagaceae</taxon>
        <taxon>Taibaiella</taxon>
    </lineage>
</organism>
<evidence type="ECO:0008006" key="5">
    <source>
        <dbReference type="Google" id="ProtNLM"/>
    </source>
</evidence>
<evidence type="ECO:0000256" key="1">
    <source>
        <dbReference type="SAM" id="MobiDB-lite"/>
    </source>
</evidence>
<keyword evidence="2" id="KW-1133">Transmembrane helix</keyword>
<feature type="transmembrane region" description="Helical" evidence="2">
    <location>
        <begin position="56"/>
        <end position="76"/>
    </location>
</feature>
<evidence type="ECO:0000313" key="3">
    <source>
        <dbReference type="EMBL" id="KAA5534693.1"/>
    </source>
</evidence>
<dbReference type="RefSeq" id="WP_150032372.1">
    <property type="nucleotide sequence ID" value="NZ_VWSH01000002.1"/>
</dbReference>
<feature type="region of interest" description="Disordered" evidence="1">
    <location>
        <begin position="714"/>
        <end position="773"/>
    </location>
</feature>
<reference evidence="3 4" key="1">
    <citation type="submission" date="2019-09" db="EMBL/GenBank/DDBJ databases">
        <title>Genome sequence and assembly of Taibaiella sp.</title>
        <authorList>
            <person name="Chhetri G."/>
        </authorList>
    </citation>
    <scope>NUCLEOTIDE SEQUENCE [LARGE SCALE GENOMIC DNA]</scope>
    <source>
        <strain evidence="3 4">KVB11</strain>
    </source>
</reference>
<keyword evidence="2" id="KW-0472">Membrane</keyword>
<sequence length="1127" mass="128140">MNNYELLIQKLDAFTRKFYTNRLIRGVLIFLSCLIIYLLLISIGEYFLYFPAWLKLSIIGILIFAGIVTLIIWIIIPLMKMQRLGKIISHEQAAQIIGRHFPEVSDKLLNILQLRQDQNNYASKVLIEASIQQKAEQISVIPFNKAVDFGKNKKYLPYLLIPVILGLGILIIVPSVFRDASERLLKPSENFAPPAPFAFHIISNEMKVPMYSDYKLEAEVNGSKLPNQVYVQVGDEQLEMQKISKNRYSYTFSRVAQPIDFKLTAADVYSENYQLSVIEKPMLESFSVSVEYPSYTGKKNEELQSLSDMSVPAGTILRWALKAKHTNSISLRMGAVGSGVPIQKTDDRWKAMARFYRDTSYTIFLGNKAMPRSDSFTYHMEVIPDLNPQVQMQEMKDSITGQQVLLTGNASDDYGISRLNFHYAIYDGKKQLLANKIIPVKMTPGAVVPFQQYFDFASLNLSPGQEVNYYIECWDNDAVNGSKMGRSEIHTYRMLDLKQVDSAMDQNSRQINQGLSNSADQAKKLQNDMKEMQNQILQSDNMNWESQQQMKSLVDKQEQLKHQVEAIKKRFEEQKKQSEQKNYSQDVKDKQEAVQKQLDNLLNKELAEQLKKLQEMMKNMNKDNAFQNLQKMQQDNKLFNMDMERIQELMRKLEMQMKMEDVANKLMDLAKQESDLQKNTDAQSKDNAQLNQEQKDIQKDLQNVLQQDMKELDKLNKQQQKPEDLDKAKEQGKDAEESMEESSDQLQQKNNSKASQSQSKAQKQLQQMAAGMKKMAQDMDPEQIDIDIKATRQILTNLIRFSFDQEQLMSKVKQTSPGSPNYTLNIQEENRLKGNAKMIRDSLFALSKRVFQIAASVNKETSDLTANIDNTIDALENRRLSEGVTRQQYAMTSANNLALILNELLSNLMQSQAESQGSGSGMGKPKPGQGKGDASGMMKDIITGQQKLGKGMKPGQGKQPGGQQQGGNSPGGSGNGGSGEGSDGEGESEQIARMAQQQAALRKQIQELSSLLNSKGMGGNAQQLKAIQDAMDKNETDMVNRRMNSTLIQRQQEIMTRLLEAEKSIRNQEEDNKRNANTGKDEQRPMPPELQQYLQSHQALLDLYKTVPPSLRPYYRKMAEDYLQQVK</sequence>
<feature type="compositionally biased region" description="Basic and acidic residues" evidence="1">
    <location>
        <begin position="1061"/>
        <end position="1084"/>
    </location>
</feature>
<feature type="region of interest" description="Disordered" evidence="1">
    <location>
        <begin position="572"/>
        <end position="591"/>
    </location>
</feature>
<evidence type="ECO:0000256" key="2">
    <source>
        <dbReference type="SAM" id="Phobius"/>
    </source>
</evidence>
<name>A0A5M6CI47_9BACT</name>
<proteinExistence type="predicted"/>
<keyword evidence="4" id="KW-1185">Reference proteome</keyword>
<dbReference type="Proteomes" id="UP000323632">
    <property type="component" value="Unassembled WGS sequence"/>
</dbReference>
<gene>
    <name evidence="3" type="ORF">F0919_08755</name>
</gene>
<feature type="transmembrane region" description="Helical" evidence="2">
    <location>
        <begin position="26"/>
        <end position="50"/>
    </location>
</feature>
<feature type="compositionally biased region" description="Basic and acidic residues" evidence="1">
    <location>
        <begin position="714"/>
        <end position="736"/>
    </location>
</feature>
<protein>
    <recommendedName>
        <fullName evidence="5">DUF4175 domain-containing protein</fullName>
    </recommendedName>
</protein>
<accession>A0A5M6CI47</accession>
<feature type="compositionally biased region" description="Low complexity" evidence="1">
    <location>
        <begin position="745"/>
        <end position="773"/>
    </location>
</feature>
<feature type="compositionally biased region" description="Gly residues" evidence="1">
    <location>
        <begin position="952"/>
        <end position="981"/>
    </location>
</feature>
<evidence type="ECO:0000313" key="4">
    <source>
        <dbReference type="Proteomes" id="UP000323632"/>
    </source>
</evidence>